<gene>
    <name evidence="2" type="ORF">A4G28_10590</name>
</gene>
<dbReference type="AlphaFoldDB" id="A0A164B9X8"/>
<proteinExistence type="predicted"/>
<accession>A0A164B9X8</accession>
<keyword evidence="1" id="KW-0732">Signal</keyword>
<keyword evidence="3" id="KW-1185">Reference proteome</keyword>
<evidence type="ECO:0008006" key="4">
    <source>
        <dbReference type="Google" id="ProtNLM"/>
    </source>
</evidence>
<comment type="caution">
    <text evidence="2">The sequence shown here is derived from an EMBL/GenBank/DDBJ whole genome shotgun (WGS) entry which is preliminary data.</text>
</comment>
<sequence>MAHSAATKNHALPSQRRRTAGLSRWAIVVIAGAALLASAPAVADVADVAETGPSYQLGYTKAVQDGRFTVSRMRAMGFPDDAIVISSQVHKVCTRELASVQAVAGVNGADFLRGCAGGLQSLVDAGMAS</sequence>
<evidence type="ECO:0000313" key="3">
    <source>
        <dbReference type="Proteomes" id="UP000077342"/>
    </source>
</evidence>
<feature type="signal peptide" evidence="1">
    <location>
        <begin position="1"/>
        <end position="43"/>
    </location>
</feature>
<organism evidence="2 3">
    <name type="scientific">Mycobacterium ostraviense</name>
    <dbReference type="NCBI Taxonomy" id="2738409"/>
    <lineage>
        <taxon>Bacteria</taxon>
        <taxon>Bacillati</taxon>
        <taxon>Actinomycetota</taxon>
        <taxon>Actinomycetes</taxon>
        <taxon>Mycobacteriales</taxon>
        <taxon>Mycobacteriaceae</taxon>
        <taxon>Mycobacterium</taxon>
    </lineage>
</organism>
<protein>
    <recommendedName>
        <fullName evidence="4">DUF732 domain-containing protein</fullName>
    </recommendedName>
</protein>
<feature type="chain" id="PRO_5007848942" description="DUF732 domain-containing protein" evidence="1">
    <location>
        <begin position="44"/>
        <end position="129"/>
    </location>
</feature>
<dbReference type="RefSeq" id="WP_075510098.1">
    <property type="nucleotide sequence ID" value="NZ_CP089224.1"/>
</dbReference>
<reference evidence="3" key="1">
    <citation type="submission" date="2016-04" db="EMBL/GenBank/DDBJ databases">
        <authorList>
            <person name="Strapagiel D."/>
            <person name="Borowka P."/>
            <person name="Marciniak B."/>
            <person name="Bakula Z."/>
            <person name="Van Ingen J."/>
            <person name="Safianowska A."/>
            <person name="Dziadek J."/>
            <person name="Jagielski T."/>
        </authorList>
    </citation>
    <scope>NUCLEOTIDE SEQUENCE [LARGE SCALE GENOMIC DNA]</scope>
    <source>
        <strain evidence="3">1010001458</strain>
    </source>
</reference>
<dbReference type="Proteomes" id="UP000077342">
    <property type="component" value="Unassembled WGS sequence"/>
</dbReference>
<dbReference type="EMBL" id="LWCI01000099">
    <property type="protein sequence ID" value="KZS63265.1"/>
    <property type="molecule type" value="Genomic_DNA"/>
</dbReference>
<evidence type="ECO:0000313" key="2">
    <source>
        <dbReference type="EMBL" id="KZS63265.1"/>
    </source>
</evidence>
<evidence type="ECO:0000256" key="1">
    <source>
        <dbReference type="SAM" id="SignalP"/>
    </source>
</evidence>
<name>A0A164B9X8_9MYCO</name>